<dbReference type="AlphaFoldDB" id="A0AAV7HSA1"/>
<evidence type="ECO:0000256" key="1">
    <source>
        <dbReference type="SAM" id="SignalP"/>
    </source>
</evidence>
<protein>
    <submittedName>
        <fullName evidence="2">Uncharacterized protein</fullName>
    </submittedName>
</protein>
<dbReference type="Proteomes" id="UP000826195">
    <property type="component" value="Unassembled WGS sequence"/>
</dbReference>
<sequence length="144" mass="16866">MVSSKIITILAFITANAICSEAFQHYFSNQKPYSGYQYMNNWSSNYPGFYQSHWNKYPSNHNQGYRNFFNPGFSNFNRGHFGSNPWPSDRKVYTDGPKTTVKEYDVPTASSFDKKYFGGLLNLHFDHTGRKTGKETTTRQIWRW</sequence>
<comment type="caution">
    <text evidence="2">The sequence shown here is derived from an EMBL/GenBank/DDBJ whole genome shotgun (WGS) entry which is preliminary data.</text>
</comment>
<evidence type="ECO:0000313" key="3">
    <source>
        <dbReference type="Proteomes" id="UP000826195"/>
    </source>
</evidence>
<gene>
    <name evidence="2" type="ORF">KQX54_004952</name>
</gene>
<feature type="chain" id="PRO_5043697992" evidence="1">
    <location>
        <begin position="23"/>
        <end position="144"/>
    </location>
</feature>
<reference evidence="2 3" key="1">
    <citation type="journal article" date="2021" name="J. Hered.">
        <title>A chromosome-level genome assembly of the parasitoid wasp, Cotesia glomerata (Hymenoptera: Braconidae).</title>
        <authorList>
            <person name="Pinto B.J."/>
            <person name="Weis J.J."/>
            <person name="Gamble T."/>
            <person name="Ode P.J."/>
            <person name="Paul R."/>
            <person name="Zaspel J.M."/>
        </authorList>
    </citation>
    <scope>NUCLEOTIDE SEQUENCE [LARGE SCALE GENOMIC DNA]</scope>
    <source>
        <strain evidence="2">CgM1</strain>
    </source>
</reference>
<keyword evidence="3" id="KW-1185">Reference proteome</keyword>
<keyword evidence="1" id="KW-0732">Signal</keyword>
<accession>A0AAV7HSA1</accession>
<feature type="signal peptide" evidence="1">
    <location>
        <begin position="1"/>
        <end position="22"/>
    </location>
</feature>
<proteinExistence type="predicted"/>
<dbReference type="EMBL" id="JAHXZJ010002982">
    <property type="protein sequence ID" value="KAH0534536.1"/>
    <property type="molecule type" value="Genomic_DNA"/>
</dbReference>
<organism evidence="2 3">
    <name type="scientific">Cotesia glomerata</name>
    <name type="common">Lepidopteran parasitic wasp</name>
    <name type="synonym">Apanteles glomeratus</name>
    <dbReference type="NCBI Taxonomy" id="32391"/>
    <lineage>
        <taxon>Eukaryota</taxon>
        <taxon>Metazoa</taxon>
        <taxon>Ecdysozoa</taxon>
        <taxon>Arthropoda</taxon>
        <taxon>Hexapoda</taxon>
        <taxon>Insecta</taxon>
        <taxon>Pterygota</taxon>
        <taxon>Neoptera</taxon>
        <taxon>Endopterygota</taxon>
        <taxon>Hymenoptera</taxon>
        <taxon>Apocrita</taxon>
        <taxon>Ichneumonoidea</taxon>
        <taxon>Braconidae</taxon>
        <taxon>Microgastrinae</taxon>
        <taxon>Cotesia</taxon>
    </lineage>
</organism>
<evidence type="ECO:0000313" key="2">
    <source>
        <dbReference type="EMBL" id="KAH0534536.1"/>
    </source>
</evidence>
<name>A0AAV7HSA1_COTGL</name>